<reference evidence="1 2" key="2">
    <citation type="journal article" date="2022" name="Mol. Ecol. Resour.">
        <title>The genomes of chicory, endive, great burdock and yacon provide insights into Asteraceae paleo-polyploidization history and plant inulin production.</title>
        <authorList>
            <person name="Fan W."/>
            <person name="Wang S."/>
            <person name="Wang H."/>
            <person name="Wang A."/>
            <person name="Jiang F."/>
            <person name="Liu H."/>
            <person name="Zhao H."/>
            <person name="Xu D."/>
            <person name="Zhang Y."/>
        </authorList>
    </citation>
    <scope>NUCLEOTIDE SEQUENCE [LARGE SCALE GENOMIC DNA]</scope>
    <source>
        <strain evidence="2">cv. Yunnan</strain>
        <tissue evidence="1">Leaves</tissue>
    </source>
</reference>
<proteinExistence type="predicted"/>
<evidence type="ECO:0000313" key="2">
    <source>
        <dbReference type="Proteomes" id="UP001056120"/>
    </source>
</evidence>
<keyword evidence="2" id="KW-1185">Reference proteome</keyword>
<sequence length="198" mass="22187">MEMLLTPSNSMPIAVKICIDYPNEYLISISGTYGSFESHGNGIVTSMCFKTIQNLYGPFGNNSDNAFSHDVKAGEVIVGFHGRAWFYLNAIGVYVIPNSPSSFPNSTYEGKTKNEDDPLAVEVYDLRSQQWTKSDPMQEFFNQSTSSMWLSVAFRRPSSLRHGEKLRFSDARLIVIGMLDEPEDVDGVKLWEVNCNSS</sequence>
<evidence type="ECO:0000313" key="1">
    <source>
        <dbReference type="EMBL" id="KAI3762856.1"/>
    </source>
</evidence>
<comment type="caution">
    <text evidence="1">The sequence shown here is derived from an EMBL/GenBank/DDBJ whole genome shotgun (WGS) entry which is preliminary data.</text>
</comment>
<reference evidence="2" key="1">
    <citation type="journal article" date="2022" name="Mol. Ecol. Resour.">
        <title>The genomes of chicory, endive, great burdock and yacon provide insights into Asteraceae palaeo-polyploidization history and plant inulin production.</title>
        <authorList>
            <person name="Fan W."/>
            <person name="Wang S."/>
            <person name="Wang H."/>
            <person name="Wang A."/>
            <person name="Jiang F."/>
            <person name="Liu H."/>
            <person name="Zhao H."/>
            <person name="Xu D."/>
            <person name="Zhang Y."/>
        </authorList>
    </citation>
    <scope>NUCLEOTIDE SEQUENCE [LARGE SCALE GENOMIC DNA]</scope>
    <source>
        <strain evidence="2">cv. Yunnan</strain>
    </source>
</reference>
<accession>A0ACB9EVW2</accession>
<dbReference type="EMBL" id="CM042034">
    <property type="protein sequence ID" value="KAI3762856.1"/>
    <property type="molecule type" value="Genomic_DNA"/>
</dbReference>
<gene>
    <name evidence="1" type="ORF">L1987_53298</name>
</gene>
<organism evidence="1 2">
    <name type="scientific">Smallanthus sonchifolius</name>
    <dbReference type="NCBI Taxonomy" id="185202"/>
    <lineage>
        <taxon>Eukaryota</taxon>
        <taxon>Viridiplantae</taxon>
        <taxon>Streptophyta</taxon>
        <taxon>Embryophyta</taxon>
        <taxon>Tracheophyta</taxon>
        <taxon>Spermatophyta</taxon>
        <taxon>Magnoliopsida</taxon>
        <taxon>eudicotyledons</taxon>
        <taxon>Gunneridae</taxon>
        <taxon>Pentapetalae</taxon>
        <taxon>asterids</taxon>
        <taxon>campanulids</taxon>
        <taxon>Asterales</taxon>
        <taxon>Asteraceae</taxon>
        <taxon>Asteroideae</taxon>
        <taxon>Heliantheae alliance</taxon>
        <taxon>Millerieae</taxon>
        <taxon>Smallanthus</taxon>
    </lineage>
</organism>
<name>A0ACB9EVW2_9ASTR</name>
<dbReference type="Proteomes" id="UP001056120">
    <property type="component" value="Linkage Group LG17"/>
</dbReference>
<protein>
    <submittedName>
        <fullName evidence="1">Uncharacterized protein</fullName>
    </submittedName>
</protein>